<gene>
    <name evidence="1" type="ORF">Z519_11517</name>
</gene>
<dbReference type="AlphaFoldDB" id="A0A0D2FMK3"/>
<accession>A0A0D2FMK3</accession>
<dbReference type="VEuPathDB" id="FungiDB:Z519_11517"/>
<dbReference type="GeneID" id="27704445"/>
<protein>
    <submittedName>
        <fullName evidence="1">Uncharacterized protein</fullName>
    </submittedName>
</protein>
<evidence type="ECO:0000313" key="1">
    <source>
        <dbReference type="EMBL" id="KIW87932.1"/>
    </source>
</evidence>
<proteinExistence type="predicted"/>
<dbReference type="EMBL" id="KN847001">
    <property type="protein sequence ID" value="KIW87932.1"/>
    <property type="molecule type" value="Genomic_DNA"/>
</dbReference>
<dbReference type="Proteomes" id="UP000053789">
    <property type="component" value="Unassembled WGS sequence"/>
</dbReference>
<dbReference type="RefSeq" id="XP_016614601.1">
    <property type="nucleotide sequence ID" value="XM_016769228.1"/>
</dbReference>
<name>A0A0D2FMK3_CLAB1</name>
<evidence type="ECO:0000313" key="2">
    <source>
        <dbReference type="Proteomes" id="UP000053789"/>
    </source>
</evidence>
<dbReference type="PANTHER" id="PTHR40780:SF2">
    <property type="entry name" value="DUF3669 DOMAIN-CONTAINING PROTEIN"/>
    <property type="match status" value="1"/>
</dbReference>
<sequence length="158" mass="18222">MHKLVLETASQAKISVCVPQWPHFVKNDDSWWNMNLPSFPTRYTTCNVLCSERIPPLPQEVRERLIDLYCPLASITTIKANDADRDCSAEDLELPIMKYAHAMAETLAMMHWTAKTDTHDISYWEGFEREQETPITNTLTASWELIRYGSWTLTAASR</sequence>
<organism evidence="1 2">
    <name type="scientific">Cladophialophora bantiana (strain ATCC 10958 / CBS 173.52 / CDC B-1940 / NIH 8579)</name>
    <name type="common">Xylohypha bantiana</name>
    <dbReference type="NCBI Taxonomy" id="1442370"/>
    <lineage>
        <taxon>Eukaryota</taxon>
        <taxon>Fungi</taxon>
        <taxon>Dikarya</taxon>
        <taxon>Ascomycota</taxon>
        <taxon>Pezizomycotina</taxon>
        <taxon>Eurotiomycetes</taxon>
        <taxon>Chaetothyriomycetidae</taxon>
        <taxon>Chaetothyriales</taxon>
        <taxon>Herpotrichiellaceae</taxon>
        <taxon>Cladophialophora</taxon>
    </lineage>
</organism>
<keyword evidence="2" id="KW-1185">Reference proteome</keyword>
<dbReference type="PANTHER" id="PTHR40780">
    <property type="entry name" value="DUF3669 DOMAIN-CONTAINING PROTEIN"/>
    <property type="match status" value="1"/>
</dbReference>
<reference evidence="1" key="1">
    <citation type="submission" date="2015-01" db="EMBL/GenBank/DDBJ databases">
        <title>The Genome Sequence of Cladophialophora bantiana CBS 173.52.</title>
        <authorList>
            <consortium name="The Broad Institute Genomics Platform"/>
            <person name="Cuomo C."/>
            <person name="de Hoog S."/>
            <person name="Gorbushina A."/>
            <person name="Stielow B."/>
            <person name="Teixiera M."/>
            <person name="Abouelleil A."/>
            <person name="Chapman S.B."/>
            <person name="Priest M."/>
            <person name="Young S.K."/>
            <person name="Wortman J."/>
            <person name="Nusbaum C."/>
            <person name="Birren B."/>
        </authorList>
    </citation>
    <scope>NUCLEOTIDE SEQUENCE [LARGE SCALE GENOMIC DNA]</scope>
    <source>
        <strain evidence="1">CBS 173.52</strain>
    </source>
</reference>
<dbReference type="HOGENOM" id="CLU_1669195_0_0_1"/>
<dbReference type="OrthoDB" id="2993351at2759"/>